<name>Q6E7E1_ECOLX</name>
<proteinExistence type="predicted"/>
<gene>
    <name evidence="1" type="primary">wbrW</name>
</gene>
<organism evidence="1">
    <name type="scientific">Escherichia coli</name>
    <dbReference type="NCBI Taxonomy" id="562"/>
    <lineage>
        <taxon>Bacteria</taxon>
        <taxon>Pseudomonadati</taxon>
        <taxon>Pseudomonadota</taxon>
        <taxon>Gammaproteobacteria</taxon>
        <taxon>Enterobacterales</taxon>
        <taxon>Enterobacteriaceae</taxon>
        <taxon>Escherichia</taxon>
    </lineage>
</organism>
<dbReference type="BioCyc" id="MetaCyc:MONOMER-21663"/>
<dbReference type="RefSeq" id="WP_001575896.1">
    <property type="nucleotide sequence ID" value="NZ_CAJHTT010000042.1"/>
</dbReference>
<protein>
    <submittedName>
        <fullName evidence="1">WbrW</fullName>
    </submittedName>
</protein>
<dbReference type="Pfam" id="PF13692">
    <property type="entry name" value="Glyco_trans_1_4"/>
    <property type="match status" value="1"/>
</dbReference>
<reference evidence="1" key="1">
    <citation type="journal article" date="2004" name="J. Bacteriol.">
        <title>Synthesis of the heteropolysaccharide O antigen of Escherichia coli O52 requires an ABC transporter: structural and genetic evidence.</title>
        <authorList>
            <person name="Feng L."/>
            <person name="Senchenkova S.N."/>
            <person name="Yang J."/>
            <person name="Shashkov A.S."/>
            <person name="Tao J."/>
            <person name="Guo H."/>
            <person name="Cheng J."/>
            <person name="Ren Y."/>
            <person name="Knirel Y.A."/>
            <person name="Reeves P.R."/>
            <person name="Wang L."/>
        </authorList>
    </citation>
    <scope>NUCLEOTIDE SEQUENCE</scope>
</reference>
<dbReference type="EMBL" id="AY528413">
    <property type="protein sequence ID" value="AAS99172.1"/>
    <property type="molecule type" value="Genomic_DNA"/>
</dbReference>
<sequence length="442" mass="50218">MKNTITRFLKKAFVKFRYTRLARKLWKLFALMVNAHYPRRLLIKALNVNAEQNANEFTVFPKILKSSSDKNALVIMPFYGNDAVGKNIDTKIATLKSLGFTIHAIVFNNSPWDSNSVDWDYTYNIKCRNGKFGTLRHDVNQQIIPDGNKIDDWLDDEICQFVAALSAMNNYQIAIVNYVFLSKLCLYLKPNTVSVIDTHDVFAKRNTRMAKIGISQDKFYFSTSKKEETIGLSRANYIFAIQEAEGRYFRENVSSQVIVQPPILDVNFIDYVPTSNKKIVVGFMASGHYPNVVAINNFIDSLSKLDHNVRLDISGTICGALEGRQYPGFVNILGFCESLDKFYHSCDVIINPDELLSGLKVKCLEALSYGVPLVSTKAAMEGIESTEEYHQIESAQKCAEFITSLKKDELINMATHSRNVFANFNQRYNFQSTLRKVLKDNG</sequence>
<dbReference type="SUPFAM" id="SSF53756">
    <property type="entry name" value="UDP-Glycosyltransferase/glycogen phosphorylase"/>
    <property type="match status" value="1"/>
</dbReference>
<dbReference type="Gene3D" id="3.40.50.2000">
    <property type="entry name" value="Glycogen Phosphorylase B"/>
    <property type="match status" value="1"/>
</dbReference>
<accession>Q6E7E1</accession>
<dbReference type="AlphaFoldDB" id="Q6E7E1"/>
<evidence type="ECO:0000313" key="1">
    <source>
        <dbReference type="EMBL" id="AAS99172.1"/>
    </source>
</evidence>